<comment type="cofactor">
    <cofactor evidence="1">
        <name>pyridoxal 5'-phosphate</name>
        <dbReference type="ChEBI" id="CHEBI:597326"/>
    </cofactor>
</comment>
<dbReference type="GO" id="GO:0030170">
    <property type="term" value="F:pyridoxal phosphate binding"/>
    <property type="evidence" value="ECO:0007669"/>
    <property type="project" value="TreeGrafter"/>
</dbReference>
<dbReference type="Pfam" id="PF01041">
    <property type="entry name" value="DegT_DnrJ_EryC1"/>
    <property type="match status" value="1"/>
</dbReference>
<dbReference type="SUPFAM" id="SSF53383">
    <property type="entry name" value="PLP-dependent transferases"/>
    <property type="match status" value="1"/>
</dbReference>
<dbReference type="CDD" id="cd00616">
    <property type="entry name" value="AHBA_syn"/>
    <property type="match status" value="1"/>
</dbReference>
<dbReference type="Gene3D" id="3.40.640.10">
    <property type="entry name" value="Type I PLP-dependent aspartate aminotransferase-like (Major domain)"/>
    <property type="match status" value="1"/>
</dbReference>
<protein>
    <submittedName>
        <fullName evidence="5">dTDP-4-amino-4,6-dideoxygalactose transaminase</fullName>
    </submittedName>
</protein>
<evidence type="ECO:0000313" key="5">
    <source>
        <dbReference type="EMBL" id="TQJ09161.1"/>
    </source>
</evidence>
<dbReference type="PANTHER" id="PTHR30244:SF34">
    <property type="entry name" value="DTDP-4-AMINO-4,6-DIDEOXYGALACTOSE TRANSAMINASE"/>
    <property type="match status" value="1"/>
</dbReference>
<dbReference type="InterPro" id="IPR015421">
    <property type="entry name" value="PyrdxlP-dep_Trfase_major"/>
</dbReference>
<reference evidence="5 6" key="1">
    <citation type="submission" date="2019-06" db="EMBL/GenBank/DDBJ databases">
        <title>Sequencing the genomes of 1000 actinobacteria strains.</title>
        <authorList>
            <person name="Klenk H.-P."/>
        </authorList>
    </citation>
    <scope>NUCLEOTIDE SEQUENCE [LARGE SCALE GENOMIC DNA]</scope>
    <source>
        <strain evidence="5 6">DSM 18607</strain>
    </source>
</reference>
<evidence type="ECO:0000256" key="2">
    <source>
        <dbReference type="PIRSR" id="PIRSR000390-1"/>
    </source>
</evidence>
<dbReference type="PANTHER" id="PTHR30244">
    <property type="entry name" value="TRANSAMINASE"/>
    <property type="match status" value="1"/>
</dbReference>
<comment type="caution">
    <text evidence="5">The sequence shown here is derived from an EMBL/GenBank/DDBJ whole genome shotgun (WGS) entry which is preliminary data.</text>
</comment>
<keyword evidence="3 4" id="KW-0663">Pyridoxal phosphate</keyword>
<feature type="active site" description="Proton acceptor" evidence="2">
    <location>
        <position position="195"/>
    </location>
</feature>
<evidence type="ECO:0000256" key="3">
    <source>
        <dbReference type="PIRSR" id="PIRSR000390-2"/>
    </source>
</evidence>
<evidence type="ECO:0000256" key="1">
    <source>
        <dbReference type="ARBA" id="ARBA00001933"/>
    </source>
</evidence>
<keyword evidence="6" id="KW-1185">Reference proteome</keyword>
<name>A0A542E1D3_9MICO</name>
<dbReference type="GO" id="GO:0008483">
    <property type="term" value="F:transaminase activity"/>
    <property type="evidence" value="ECO:0007669"/>
    <property type="project" value="TreeGrafter"/>
</dbReference>
<dbReference type="Proteomes" id="UP000317893">
    <property type="component" value="Unassembled WGS sequence"/>
</dbReference>
<organism evidence="5 6">
    <name type="scientific">Lapillicoccus jejuensis</name>
    <dbReference type="NCBI Taxonomy" id="402171"/>
    <lineage>
        <taxon>Bacteria</taxon>
        <taxon>Bacillati</taxon>
        <taxon>Actinomycetota</taxon>
        <taxon>Actinomycetes</taxon>
        <taxon>Micrococcales</taxon>
        <taxon>Intrasporangiaceae</taxon>
        <taxon>Lapillicoccus</taxon>
    </lineage>
</organism>
<dbReference type="AlphaFoldDB" id="A0A542E1D3"/>
<dbReference type="GO" id="GO:0000271">
    <property type="term" value="P:polysaccharide biosynthetic process"/>
    <property type="evidence" value="ECO:0007669"/>
    <property type="project" value="TreeGrafter"/>
</dbReference>
<feature type="modified residue" description="N6-(pyridoxal phosphate)lysine" evidence="3">
    <location>
        <position position="195"/>
    </location>
</feature>
<dbReference type="InterPro" id="IPR015422">
    <property type="entry name" value="PyrdxlP-dep_Trfase_small"/>
</dbReference>
<dbReference type="PIRSF" id="PIRSF000390">
    <property type="entry name" value="PLP_StrS"/>
    <property type="match status" value="1"/>
</dbReference>
<comment type="similarity">
    <text evidence="4">Belongs to the DegT/DnrJ/EryC1 family.</text>
</comment>
<sequence length="396" mass="41872">MTLAPQRPVTDPAPSRINVMQPWFGPEEVAAVTEVLQSGWVAQGPKVAAFETAFATRMAAEHAVAVSSCTTALHLALLVAGVGPGDDVVVPSFSFIATANAATYVGARPVFADVDPVTGNVTAATVEAALTPSTRAVVVVDQGGVPVDLDAVRALCDPRGVTVVEDAACGAGSTYRGRPVGAGAEVTAWSFHPRKIVTTGEGGMVTTSRRDWADRARLLREHAMDVSAADRHRSVLAPAERYVEVGFNFRMTDLQAAVGLVQLGRLDAVVARRREIADRYRDAFTGVDGLRCVQDPEWGTGNAQSFWVEVGPPHPLDRDGLLVRLAEAGVSARRGIMSAHRQPAYAGLDHAPLPVTERLTDTTLILPLFHQLSDADLHRVIDVVRSGAATGSGASR</sequence>
<evidence type="ECO:0000313" key="6">
    <source>
        <dbReference type="Proteomes" id="UP000317893"/>
    </source>
</evidence>
<dbReference type="InterPro" id="IPR000653">
    <property type="entry name" value="DegT/StrS_aminotransferase"/>
</dbReference>
<dbReference type="InterPro" id="IPR015424">
    <property type="entry name" value="PyrdxlP-dep_Trfase"/>
</dbReference>
<accession>A0A542E1D3</accession>
<evidence type="ECO:0000256" key="4">
    <source>
        <dbReference type="RuleBase" id="RU004508"/>
    </source>
</evidence>
<gene>
    <name evidence="5" type="ORF">FB458_2269</name>
</gene>
<dbReference type="Gene3D" id="3.90.1150.10">
    <property type="entry name" value="Aspartate Aminotransferase, domain 1"/>
    <property type="match status" value="1"/>
</dbReference>
<dbReference type="EMBL" id="VFMN01000001">
    <property type="protein sequence ID" value="TQJ09161.1"/>
    <property type="molecule type" value="Genomic_DNA"/>
</dbReference>
<proteinExistence type="inferred from homology"/>